<dbReference type="EMBL" id="ML213515">
    <property type="protein sequence ID" value="TFK49726.1"/>
    <property type="molecule type" value="Genomic_DNA"/>
</dbReference>
<evidence type="ECO:0000313" key="2">
    <source>
        <dbReference type="EMBL" id="TFK49726.1"/>
    </source>
</evidence>
<organism evidence="2 3">
    <name type="scientific">Heliocybe sulcata</name>
    <dbReference type="NCBI Taxonomy" id="5364"/>
    <lineage>
        <taxon>Eukaryota</taxon>
        <taxon>Fungi</taxon>
        <taxon>Dikarya</taxon>
        <taxon>Basidiomycota</taxon>
        <taxon>Agaricomycotina</taxon>
        <taxon>Agaricomycetes</taxon>
        <taxon>Gloeophyllales</taxon>
        <taxon>Gloeophyllaceae</taxon>
        <taxon>Heliocybe</taxon>
    </lineage>
</organism>
<evidence type="ECO:0000256" key="1">
    <source>
        <dbReference type="SAM" id="MobiDB-lite"/>
    </source>
</evidence>
<evidence type="ECO:0000313" key="3">
    <source>
        <dbReference type="Proteomes" id="UP000305948"/>
    </source>
</evidence>
<reference evidence="2 3" key="1">
    <citation type="journal article" date="2019" name="Nat. Ecol. Evol.">
        <title>Megaphylogeny resolves global patterns of mushroom evolution.</title>
        <authorList>
            <person name="Varga T."/>
            <person name="Krizsan K."/>
            <person name="Foldi C."/>
            <person name="Dima B."/>
            <person name="Sanchez-Garcia M."/>
            <person name="Sanchez-Ramirez S."/>
            <person name="Szollosi G.J."/>
            <person name="Szarkandi J.G."/>
            <person name="Papp V."/>
            <person name="Albert L."/>
            <person name="Andreopoulos W."/>
            <person name="Angelini C."/>
            <person name="Antonin V."/>
            <person name="Barry K.W."/>
            <person name="Bougher N.L."/>
            <person name="Buchanan P."/>
            <person name="Buyck B."/>
            <person name="Bense V."/>
            <person name="Catcheside P."/>
            <person name="Chovatia M."/>
            <person name="Cooper J."/>
            <person name="Damon W."/>
            <person name="Desjardin D."/>
            <person name="Finy P."/>
            <person name="Geml J."/>
            <person name="Haridas S."/>
            <person name="Hughes K."/>
            <person name="Justo A."/>
            <person name="Karasinski D."/>
            <person name="Kautmanova I."/>
            <person name="Kiss B."/>
            <person name="Kocsube S."/>
            <person name="Kotiranta H."/>
            <person name="LaButti K.M."/>
            <person name="Lechner B.E."/>
            <person name="Liimatainen K."/>
            <person name="Lipzen A."/>
            <person name="Lukacs Z."/>
            <person name="Mihaltcheva S."/>
            <person name="Morgado L.N."/>
            <person name="Niskanen T."/>
            <person name="Noordeloos M.E."/>
            <person name="Ohm R.A."/>
            <person name="Ortiz-Santana B."/>
            <person name="Ovrebo C."/>
            <person name="Racz N."/>
            <person name="Riley R."/>
            <person name="Savchenko A."/>
            <person name="Shiryaev A."/>
            <person name="Soop K."/>
            <person name="Spirin V."/>
            <person name="Szebenyi C."/>
            <person name="Tomsovsky M."/>
            <person name="Tulloss R.E."/>
            <person name="Uehling J."/>
            <person name="Grigoriev I.V."/>
            <person name="Vagvolgyi C."/>
            <person name="Papp T."/>
            <person name="Martin F.M."/>
            <person name="Miettinen O."/>
            <person name="Hibbett D.S."/>
            <person name="Nagy L.G."/>
        </authorList>
    </citation>
    <scope>NUCLEOTIDE SEQUENCE [LARGE SCALE GENOMIC DNA]</scope>
    <source>
        <strain evidence="2 3">OMC1185</strain>
    </source>
</reference>
<dbReference type="AlphaFoldDB" id="A0A5C3MZT0"/>
<feature type="region of interest" description="Disordered" evidence="1">
    <location>
        <begin position="49"/>
        <end position="78"/>
    </location>
</feature>
<dbReference type="OrthoDB" id="2972168at2759"/>
<dbReference type="Proteomes" id="UP000305948">
    <property type="component" value="Unassembled WGS sequence"/>
</dbReference>
<gene>
    <name evidence="2" type="ORF">OE88DRAFT_1662348</name>
</gene>
<protein>
    <submittedName>
        <fullName evidence="2">Uncharacterized protein</fullName>
    </submittedName>
</protein>
<name>A0A5C3MZT0_9AGAM</name>
<proteinExistence type="predicted"/>
<sequence>MQGYKKRVRYPGIPHKSKALARASLTLTNPPTSHLHDPMDFFTVLFSSPSTTEDDATLSPPVSEESGGDGGNSYCVVA</sequence>
<accession>A0A5C3MZT0</accession>
<keyword evidence="3" id="KW-1185">Reference proteome</keyword>